<dbReference type="CDD" id="cd00926">
    <property type="entry name" value="Cyt_c_Oxidase_VIb"/>
    <property type="match status" value="1"/>
</dbReference>
<evidence type="ECO:0000313" key="4">
    <source>
        <dbReference type="EMBL" id="ESO83970.1"/>
    </source>
</evidence>
<dbReference type="Gene3D" id="1.10.10.140">
    <property type="entry name" value="Cytochrome c oxidase, subunit VIb"/>
    <property type="match status" value="1"/>
</dbReference>
<evidence type="ECO:0000256" key="3">
    <source>
        <dbReference type="ARBA" id="ARBA00023157"/>
    </source>
</evidence>
<keyword evidence="2" id="KW-0496">Mitochondrion</keyword>
<dbReference type="HOGENOM" id="CLU_133964_2_0_1"/>
<dbReference type="InterPro" id="IPR048280">
    <property type="entry name" value="COX6B-like"/>
</dbReference>
<dbReference type="Pfam" id="PF02297">
    <property type="entry name" value="COX6B"/>
    <property type="match status" value="1"/>
</dbReference>
<dbReference type="GeneID" id="20244576"/>
<name>V3ZND5_LOTGI</name>
<dbReference type="PANTHER" id="PTHR11387">
    <property type="entry name" value="CYTOCHROME C OXIDASE SUBUNIT 6B"/>
    <property type="match status" value="1"/>
</dbReference>
<evidence type="ECO:0000256" key="2">
    <source>
        <dbReference type="ARBA" id="ARBA00023128"/>
    </source>
</evidence>
<keyword evidence="3" id="KW-1015">Disulfide bond</keyword>
<proteinExistence type="predicted"/>
<dbReference type="GO" id="GO:0045277">
    <property type="term" value="C:respiratory chain complex IV"/>
    <property type="evidence" value="ECO:0007669"/>
    <property type="project" value="InterPro"/>
</dbReference>
<dbReference type="STRING" id="225164.V3ZND5"/>
<gene>
    <name evidence="4" type="ORF">LOTGIDRAFT_184016</name>
</gene>
<keyword evidence="5" id="KW-1185">Reference proteome</keyword>
<dbReference type="KEGG" id="lgi:LOTGIDRAFT_184016"/>
<dbReference type="Proteomes" id="UP000030746">
    <property type="component" value="Unassembled WGS sequence"/>
</dbReference>
<dbReference type="AlphaFoldDB" id="V3ZND5"/>
<comment type="subcellular location">
    <subcellularLocation>
        <location evidence="1">Mitochondrion</location>
    </subcellularLocation>
</comment>
<dbReference type="EMBL" id="KB203566">
    <property type="protein sequence ID" value="ESO83970.1"/>
    <property type="molecule type" value="Genomic_DNA"/>
</dbReference>
<accession>V3ZND5</accession>
<dbReference type="OMA" id="GWVAKWD"/>
<dbReference type="CTD" id="20244576"/>
<dbReference type="GO" id="GO:0005739">
    <property type="term" value="C:mitochondrion"/>
    <property type="evidence" value="ECO:0007669"/>
    <property type="project" value="UniProtKB-SubCell"/>
</dbReference>
<dbReference type="InterPro" id="IPR036549">
    <property type="entry name" value="CX6/COA6-like_sf"/>
</dbReference>
<dbReference type="SUPFAM" id="SSF47694">
    <property type="entry name" value="Cytochrome c oxidase subunit h"/>
    <property type="match status" value="1"/>
</dbReference>
<evidence type="ECO:0000313" key="5">
    <source>
        <dbReference type="Proteomes" id="UP000030746"/>
    </source>
</evidence>
<evidence type="ECO:0008006" key="6">
    <source>
        <dbReference type="Google" id="ProtNLM"/>
    </source>
</evidence>
<dbReference type="InterPro" id="IPR003213">
    <property type="entry name" value="Cyt_c_oxidase_su6B"/>
</dbReference>
<organism evidence="4 5">
    <name type="scientific">Lottia gigantea</name>
    <name type="common">Giant owl limpet</name>
    <dbReference type="NCBI Taxonomy" id="225164"/>
    <lineage>
        <taxon>Eukaryota</taxon>
        <taxon>Metazoa</taxon>
        <taxon>Spiralia</taxon>
        <taxon>Lophotrochozoa</taxon>
        <taxon>Mollusca</taxon>
        <taxon>Gastropoda</taxon>
        <taxon>Patellogastropoda</taxon>
        <taxon>Lottioidea</taxon>
        <taxon>Lottiidae</taxon>
        <taxon>Lottia</taxon>
    </lineage>
</organism>
<evidence type="ECO:0000256" key="1">
    <source>
        <dbReference type="ARBA" id="ARBA00004173"/>
    </source>
</evidence>
<reference evidence="4 5" key="1">
    <citation type="journal article" date="2013" name="Nature">
        <title>Insights into bilaterian evolution from three spiralian genomes.</title>
        <authorList>
            <person name="Simakov O."/>
            <person name="Marletaz F."/>
            <person name="Cho S.J."/>
            <person name="Edsinger-Gonzales E."/>
            <person name="Havlak P."/>
            <person name="Hellsten U."/>
            <person name="Kuo D.H."/>
            <person name="Larsson T."/>
            <person name="Lv J."/>
            <person name="Arendt D."/>
            <person name="Savage R."/>
            <person name="Osoegawa K."/>
            <person name="de Jong P."/>
            <person name="Grimwood J."/>
            <person name="Chapman J.A."/>
            <person name="Shapiro H."/>
            <person name="Aerts A."/>
            <person name="Otillar R.P."/>
            <person name="Terry A.Y."/>
            <person name="Boore J.L."/>
            <person name="Grigoriev I.V."/>
            <person name="Lindberg D.R."/>
            <person name="Seaver E.C."/>
            <person name="Weisblat D.A."/>
            <person name="Putnam N.H."/>
            <person name="Rokhsar D.S."/>
        </authorList>
    </citation>
    <scope>NUCLEOTIDE SEQUENCE [LARGE SCALE GENOMIC DNA]</scope>
</reference>
<dbReference type="RefSeq" id="XP_009065099.1">
    <property type="nucleotide sequence ID" value="XM_009066851.1"/>
</dbReference>
<dbReference type="OrthoDB" id="1107506at2759"/>
<sequence>MSDNADSDRKKMIQEISKTFLSRCQFDARFPNMNQTRYCNQNYVDYNRCIDIKGEDYKPCEYFKRLYSETCPHALIQKWDALKEQEPSASLVPPYRGIH</sequence>
<protein>
    <recommendedName>
        <fullName evidence="6">Cytochrome c oxidase subunit</fullName>
    </recommendedName>
</protein>